<dbReference type="AlphaFoldDB" id="A0A1M4ZFK3"/>
<proteinExistence type="predicted"/>
<accession>A0A1M4ZFK3</accession>
<name>A0A1M4ZFK3_9THEO</name>
<organism evidence="1 2">
    <name type="scientific">Thermoanaerobacter uzonensis DSM 18761</name>
    <dbReference type="NCBI Taxonomy" id="1123369"/>
    <lineage>
        <taxon>Bacteria</taxon>
        <taxon>Bacillati</taxon>
        <taxon>Bacillota</taxon>
        <taxon>Clostridia</taxon>
        <taxon>Thermoanaerobacterales</taxon>
        <taxon>Thermoanaerobacteraceae</taxon>
        <taxon>Thermoanaerobacter</taxon>
    </lineage>
</organism>
<evidence type="ECO:0000313" key="2">
    <source>
        <dbReference type="Proteomes" id="UP000184127"/>
    </source>
</evidence>
<gene>
    <name evidence="1" type="ORF">SAMN02745195_01986</name>
</gene>
<keyword evidence="2" id="KW-1185">Reference proteome</keyword>
<evidence type="ECO:0000313" key="1">
    <source>
        <dbReference type="EMBL" id="SHF16577.1"/>
    </source>
</evidence>
<dbReference type="EMBL" id="FQUR01000016">
    <property type="protein sequence ID" value="SHF16577.1"/>
    <property type="molecule type" value="Genomic_DNA"/>
</dbReference>
<reference evidence="2" key="1">
    <citation type="submission" date="2016-11" db="EMBL/GenBank/DDBJ databases">
        <authorList>
            <person name="Varghese N."/>
            <person name="Submissions S."/>
        </authorList>
    </citation>
    <scope>NUCLEOTIDE SEQUENCE [LARGE SCALE GENOMIC DNA]</scope>
    <source>
        <strain evidence="2">DSM 18761</strain>
    </source>
</reference>
<sequence>MTVIVQVFGLINRLKKRVVAK</sequence>
<protein>
    <submittedName>
        <fullName evidence="1">Uncharacterized protein</fullName>
    </submittedName>
</protein>
<dbReference type="Proteomes" id="UP000184127">
    <property type="component" value="Unassembled WGS sequence"/>
</dbReference>